<dbReference type="RefSeq" id="WP_146812328.1">
    <property type="nucleotide sequence ID" value="NZ_BJXX01000215.1"/>
</dbReference>
<protein>
    <submittedName>
        <fullName evidence="1">Uncharacterized protein</fullName>
    </submittedName>
</protein>
<dbReference type="Proteomes" id="UP000321157">
    <property type="component" value="Unassembled WGS sequence"/>
</dbReference>
<name>A0A511VCR8_9BACL</name>
<evidence type="ECO:0000313" key="1">
    <source>
        <dbReference type="EMBL" id="GEN36695.1"/>
    </source>
</evidence>
<dbReference type="OrthoDB" id="9941222at2"/>
<dbReference type="EMBL" id="BJXX01000215">
    <property type="protein sequence ID" value="GEN36695.1"/>
    <property type="molecule type" value="Genomic_DNA"/>
</dbReference>
<keyword evidence="2" id="KW-1185">Reference proteome</keyword>
<dbReference type="AlphaFoldDB" id="A0A511VCR8"/>
<organism evidence="1 2">
    <name type="scientific">Aneurinibacillus danicus</name>
    <dbReference type="NCBI Taxonomy" id="267746"/>
    <lineage>
        <taxon>Bacteria</taxon>
        <taxon>Bacillati</taxon>
        <taxon>Bacillota</taxon>
        <taxon>Bacilli</taxon>
        <taxon>Bacillales</taxon>
        <taxon>Paenibacillaceae</taxon>
        <taxon>Aneurinibacillus group</taxon>
        <taxon>Aneurinibacillus</taxon>
    </lineage>
</organism>
<evidence type="ECO:0000313" key="2">
    <source>
        <dbReference type="Proteomes" id="UP000321157"/>
    </source>
</evidence>
<reference evidence="1 2" key="1">
    <citation type="submission" date="2019-07" db="EMBL/GenBank/DDBJ databases">
        <title>Whole genome shotgun sequence of Aneurinibacillus danicus NBRC 102444.</title>
        <authorList>
            <person name="Hosoyama A."/>
            <person name="Uohara A."/>
            <person name="Ohji S."/>
            <person name="Ichikawa N."/>
        </authorList>
    </citation>
    <scope>NUCLEOTIDE SEQUENCE [LARGE SCALE GENOMIC DNA]</scope>
    <source>
        <strain evidence="1 2">NBRC 102444</strain>
    </source>
</reference>
<comment type="caution">
    <text evidence="1">The sequence shown here is derived from an EMBL/GenBank/DDBJ whole genome shotgun (WGS) entry which is preliminary data.</text>
</comment>
<sequence length="182" mass="21929">MKDKDGKYWWEKGEIHWEELKGIIQKKSDTTLNPILQEKMEKERKLLQVIQERKNEIMSLHEKGKRVRDDGVYRYYHHSAKVYFGMQEYTEELVTFFKSLISWDEKLQLNDNFMQIIGAGTGKAFKREFNFRWEEETRTIVEAFFHAFHILEMMIEYGFDKTEPSAGIEAGWATVLYLYHLR</sequence>
<accession>A0A511VCR8</accession>
<proteinExistence type="predicted"/>
<gene>
    <name evidence="1" type="ORF">ADA01nite_41550</name>
</gene>